<feature type="region of interest" description="Disordered" evidence="1">
    <location>
        <begin position="55"/>
        <end position="81"/>
    </location>
</feature>
<accession>A0A699Z681</accession>
<evidence type="ECO:0000313" key="3">
    <source>
        <dbReference type="Proteomes" id="UP000485058"/>
    </source>
</evidence>
<evidence type="ECO:0000313" key="2">
    <source>
        <dbReference type="EMBL" id="GFH18073.1"/>
    </source>
</evidence>
<feature type="compositionally biased region" description="Pro residues" evidence="1">
    <location>
        <begin position="61"/>
        <end position="71"/>
    </location>
</feature>
<name>A0A699Z681_HAELA</name>
<dbReference type="AlphaFoldDB" id="A0A699Z681"/>
<proteinExistence type="predicted"/>
<dbReference type="Proteomes" id="UP000485058">
    <property type="component" value="Unassembled WGS sequence"/>
</dbReference>
<feature type="compositionally biased region" description="Low complexity" evidence="1">
    <location>
        <begin position="72"/>
        <end position="81"/>
    </location>
</feature>
<evidence type="ECO:0000256" key="1">
    <source>
        <dbReference type="SAM" id="MobiDB-lite"/>
    </source>
</evidence>
<organism evidence="2 3">
    <name type="scientific">Haematococcus lacustris</name>
    <name type="common">Green alga</name>
    <name type="synonym">Haematococcus pluvialis</name>
    <dbReference type="NCBI Taxonomy" id="44745"/>
    <lineage>
        <taxon>Eukaryota</taxon>
        <taxon>Viridiplantae</taxon>
        <taxon>Chlorophyta</taxon>
        <taxon>core chlorophytes</taxon>
        <taxon>Chlorophyceae</taxon>
        <taxon>CS clade</taxon>
        <taxon>Chlamydomonadales</taxon>
        <taxon>Haematococcaceae</taxon>
        <taxon>Haematococcus</taxon>
    </lineage>
</organism>
<feature type="non-terminal residue" evidence="2">
    <location>
        <position position="1"/>
    </location>
</feature>
<gene>
    <name evidence="2" type="ORF">HaLaN_14814</name>
</gene>
<dbReference type="EMBL" id="BLLF01001244">
    <property type="protein sequence ID" value="GFH18073.1"/>
    <property type="molecule type" value="Genomic_DNA"/>
</dbReference>
<sequence length="81" mass="8039">MLPLPLAQLPGGALAGGGLMHVSDESQAFSMDLLLQHQEAFDELEVPEGFILVGAGSTQPAPAPAPGPEPPVAAGIAAAAE</sequence>
<comment type="caution">
    <text evidence="2">The sequence shown here is derived from an EMBL/GenBank/DDBJ whole genome shotgun (WGS) entry which is preliminary data.</text>
</comment>
<keyword evidence="3" id="KW-1185">Reference proteome</keyword>
<reference evidence="2 3" key="1">
    <citation type="submission" date="2020-02" db="EMBL/GenBank/DDBJ databases">
        <title>Draft genome sequence of Haematococcus lacustris strain NIES-144.</title>
        <authorList>
            <person name="Morimoto D."/>
            <person name="Nakagawa S."/>
            <person name="Yoshida T."/>
            <person name="Sawayama S."/>
        </authorList>
    </citation>
    <scope>NUCLEOTIDE SEQUENCE [LARGE SCALE GENOMIC DNA]</scope>
    <source>
        <strain evidence="2 3">NIES-144</strain>
    </source>
</reference>
<feature type="non-terminal residue" evidence="2">
    <location>
        <position position="81"/>
    </location>
</feature>
<protein>
    <submittedName>
        <fullName evidence="2">Uncharacterized protein</fullName>
    </submittedName>
</protein>